<proteinExistence type="predicted"/>
<name>A0A2S9QMN7_9MICO</name>
<dbReference type="OrthoDB" id="5405911at2"/>
<dbReference type="PROSITE" id="PS51729">
    <property type="entry name" value="GNAT_YJDJ"/>
    <property type="match status" value="1"/>
</dbReference>
<feature type="domain" description="N-acetyltransferase" evidence="1">
    <location>
        <begin position="18"/>
        <end position="107"/>
    </location>
</feature>
<keyword evidence="2" id="KW-0808">Transferase</keyword>
<dbReference type="GO" id="GO:0016740">
    <property type="term" value="F:transferase activity"/>
    <property type="evidence" value="ECO:0007669"/>
    <property type="project" value="UniProtKB-KW"/>
</dbReference>
<dbReference type="InterPro" id="IPR016181">
    <property type="entry name" value="Acyl_CoA_acyltransferase"/>
</dbReference>
<dbReference type="SUPFAM" id="SSF55729">
    <property type="entry name" value="Acyl-CoA N-acyltransferases (Nat)"/>
    <property type="match status" value="1"/>
</dbReference>
<dbReference type="PANTHER" id="PTHR31435">
    <property type="entry name" value="PROTEIN NATD1"/>
    <property type="match status" value="1"/>
</dbReference>
<comment type="caution">
    <text evidence="2">The sequence shown here is derived from an EMBL/GenBank/DDBJ whole genome shotgun (WGS) entry which is preliminary data.</text>
</comment>
<dbReference type="Proteomes" id="UP000238650">
    <property type="component" value="Unassembled WGS sequence"/>
</dbReference>
<dbReference type="EMBL" id="MWZD01000017">
    <property type="protein sequence ID" value="PRI10850.1"/>
    <property type="molecule type" value="Genomic_DNA"/>
</dbReference>
<dbReference type="Gene3D" id="3.40.630.30">
    <property type="match status" value="1"/>
</dbReference>
<dbReference type="RefSeq" id="WP_105805310.1">
    <property type="nucleotide sequence ID" value="NZ_MWZD01000017.1"/>
</dbReference>
<dbReference type="Pfam" id="PF14542">
    <property type="entry name" value="Acetyltransf_CG"/>
    <property type="match status" value="1"/>
</dbReference>
<evidence type="ECO:0000259" key="1">
    <source>
        <dbReference type="PROSITE" id="PS51729"/>
    </source>
</evidence>
<dbReference type="InterPro" id="IPR045057">
    <property type="entry name" value="Gcn5-rel_NAT"/>
</dbReference>
<accession>A0A2S9QMN7</accession>
<dbReference type="PANTHER" id="PTHR31435:SF10">
    <property type="entry name" value="BSR4717 PROTEIN"/>
    <property type="match status" value="1"/>
</dbReference>
<protein>
    <submittedName>
        <fullName evidence="2">N-acetyltransferase</fullName>
    </submittedName>
</protein>
<keyword evidence="3" id="KW-1185">Reference proteome</keyword>
<evidence type="ECO:0000313" key="3">
    <source>
        <dbReference type="Proteomes" id="UP000238650"/>
    </source>
</evidence>
<organism evidence="2 3">
    <name type="scientific">Leucobacter massiliensis</name>
    <dbReference type="NCBI Taxonomy" id="1686285"/>
    <lineage>
        <taxon>Bacteria</taxon>
        <taxon>Bacillati</taxon>
        <taxon>Actinomycetota</taxon>
        <taxon>Actinomycetes</taxon>
        <taxon>Micrococcales</taxon>
        <taxon>Microbacteriaceae</taxon>
        <taxon>Leucobacter</taxon>
    </lineage>
</organism>
<evidence type="ECO:0000313" key="2">
    <source>
        <dbReference type="EMBL" id="PRI10850.1"/>
    </source>
</evidence>
<gene>
    <name evidence="2" type="ORF">B4915_08130</name>
</gene>
<reference evidence="2 3" key="1">
    <citation type="journal article" date="2017" name="New Microbes New Infect">
        <title>Genome sequence of 'Leucobacter massiliensis' sp. nov. isolated from human pharynx after travel to the 2014 Hajj.</title>
        <authorList>
            <person name="Leangapichart T."/>
            <person name="Gautret P."/>
            <person name="Nguyen T.T."/>
            <person name="Armstrong N."/>
            <person name="Rolain J.M."/>
        </authorList>
    </citation>
    <scope>NUCLEOTIDE SEQUENCE [LARGE SCALE GENOMIC DNA]</scope>
    <source>
        <strain evidence="2 3">122RC15</strain>
    </source>
</reference>
<dbReference type="AlphaFoldDB" id="A0A2S9QMN7"/>
<sequence length="107" mass="11551">MARYSDEVQAAADGFAIVHEPDRGRYALYREDSGARSLVGEAHYSLIGEDAIDFDHTVVAPALRGTGLAGLLARRALTGDAVGGRRVRASCWYVAGVIERHPELLAR</sequence>
<dbReference type="InterPro" id="IPR031165">
    <property type="entry name" value="GNAT_YJDJ"/>
</dbReference>